<keyword evidence="8" id="KW-1185">Reference proteome</keyword>
<keyword evidence="2 5" id="KW-0863">Zinc-finger</keyword>
<dbReference type="PROSITE" id="PS50950">
    <property type="entry name" value="ZF_THAP"/>
    <property type="match status" value="1"/>
</dbReference>
<dbReference type="Proteomes" id="UP001208570">
    <property type="component" value="Unassembled WGS sequence"/>
</dbReference>
<evidence type="ECO:0000256" key="4">
    <source>
        <dbReference type="ARBA" id="ARBA00023125"/>
    </source>
</evidence>
<proteinExistence type="predicted"/>
<accession>A0AAD9MQS8</accession>
<evidence type="ECO:0000313" key="8">
    <source>
        <dbReference type="Proteomes" id="UP001208570"/>
    </source>
</evidence>
<organism evidence="7 8">
    <name type="scientific">Paralvinella palmiformis</name>
    <dbReference type="NCBI Taxonomy" id="53620"/>
    <lineage>
        <taxon>Eukaryota</taxon>
        <taxon>Metazoa</taxon>
        <taxon>Spiralia</taxon>
        <taxon>Lophotrochozoa</taxon>
        <taxon>Annelida</taxon>
        <taxon>Polychaeta</taxon>
        <taxon>Sedentaria</taxon>
        <taxon>Canalipalpata</taxon>
        <taxon>Terebellida</taxon>
        <taxon>Terebelliformia</taxon>
        <taxon>Alvinellidae</taxon>
        <taxon>Paralvinella</taxon>
    </lineage>
</organism>
<dbReference type="SUPFAM" id="SSF57716">
    <property type="entry name" value="Glucocorticoid receptor-like (DNA-binding domain)"/>
    <property type="match status" value="1"/>
</dbReference>
<evidence type="ECO:0000256" key="1">
    <source>
        <dbReference type="ARBA" id="ARBA00022723"/>
    </source>
</evidence>
<keyword evidence="4 5" id="KW-0238">DNA-binding</keyword>
<dbReference type="EMBL" id="JAODUP010001386">
    <property type="protein sequence ID" value="KAK2140336.1"/>
    <property type="molecule type" value="Genomic_DNA"/>
</dbReference>
<evidence type="ECO:0000256" key="5">
    <source>
        <dbReference type="PROSITE-ProRule" id="PRU00309"/>
    </source>
</evidence>
<reference evidence="7" key="1">
    <citation type="journal article" date="2023" name="Mol. Biol. Evol.">
        <title>Third-Generation Sequencing Reveals the Adaptive Role of the Epigenome in Three Deep-Sea Polychaetes.</title>
        <authorList>
            <person name="Perez M."/>
            <person name="Aroh O."/>
            <person name="Sun Y."/>
            <person name="Lan Y."/>
            <person name="Juniper S.K."/>
            <person name="Young C.R."/>
            <person name="Angers B."/>
            <person name="Qian P.Y."/>
        </authorList>
    </citation>
    <scope>NUCLEOTIDE SEQUENCE</scope>
    <source>
        <strain evidence="7">P08H-3</strain>
    </source>
</reference>
<keyword evidence="3" id="KW-0862">Zinc</keyword>
<evidence type="ECO:0000256" key="2">
    <source>
        <dbReference type="ARBA" id="ARBA00022771"/>
    </source>
</evidence>
<dbReference type="GO" id="GO:0008270">
    <property type="term" value="F:zinc ion binding"/>
    <property type="evidence" value="ECO:0007669"/>
    <property type="project" value="UniProtKB-KW"/>
</dbReference>
<comment type="caution">
    <text evidence="7">The sequence shown here is derived from an EMBL/GenBank/DDBJ whole genome shotgun (WGS) entry which is preliminary data.</text>
</comment>
<dbReference type="Gene3D" id="6.20.210.20">
    <property type="entry name" value="THAP domain"/>
    <property type="match status" value="1"/>
</dbReference>
<name>A0AAD9MQS8_9ANNE</name>
<dbReference type="InterPro" id="IPR006612">
    <property type="entry name" value="THAP_Znf"/>
</dbReference>
<dbReference type="Pfam" id="PF05485">
    <property type="entry name" value="THAP"/>
    <property type="match status" value="1"/>
</dbReference>
<evidence type="ECO:0000259" key="6">
    <source>
        <dbReference type="PROSITE" id="PS50950"/>
    </source>
</evidence>
<dbReference type="InterPro" id="IPR038441">
    <property type="entry name" value="THAP_Znf_sf"/>
</dbReference>
<evidence type="ECO:0000313" key="7">
    <source>
        <dbReference type="EMBL" id="KAK2140336.1"/>
    </source>
</evidence>
<dbReference type="AlphaFoldDB" id="A0AAD9MQS8"/>
<feature type="domain" description="THAP-type" evidence="6">
    <location>
        <begin position="16"/>
        <end position="97"/>
    </location>
</feature>
<evidence type="ECO:0000256" key="3">
    <source>
        <dbReference type="ARBA" id="ARBA00022833"/>
    </source>
</evidence>
<keyword evidence="1" id="KW-0479">Metal-binding</keyword>
<gene>
    <name evidence="7" type="ORF">LSH36_1387g00008</name>
</gene>
<dbReference type="GO" id="GO:0003677">
    <property type="term" value="F:DNA binding"/>
    <property type="evidence" value="ECO:0007669"/>
    <property type="project" value="UniProtKB-UniRule"/>
</dbReference>
<protein>
    <recommendedName>
        <fullName evidence="6">THAP-type domain-containing protein</fullName>
    </recommendedName>
</protein>
<sequence length="112" mass="12924">MKDGPEDSTEKSAKTHEKYCCVTNCHNTSEKVLPDGHKIMLHRLPAESKTRNVWVSRLRTIRKNLPVNDSTRVCSAHFENYDETILPYFPARQPNTDHYQTGKRTINNYSCG</sequence>